<dbReference type="RefSeq" id="WP_135761913.1">
    <property type="nucleotide sequence ID" value="NZ_RQHW01000078.1"/>
</dbReference>
<dbReference type="EMBL" id="RQHW01000078">
    <property type="protein sequence ID" value="TGN17360.1"/>
    <property type="molecule type" value="Genomic_DNA"/>
</dbReference>
<dbReference type="Proteomes" id="UP000298058">
    <property type="component" value="Unassembled WGS sequence"/>
</dbReference>
<sequence length="241" mass="27065">MRILYAIIILLVGTMGLFAADENNQKNVSQSDAFKLNPDGSIALIPYNAKQQERMDKLAKEVDGYHAQINEKLKFLNYEKKVKDSRYGQVGYAREIKLPYEPNYVQHSRYVMKLKGGGGAEGGGFSLDEISFWTRKSLTSKNKEPVTTYRDLKNSVAGGGVKGLVLSVRTVTIADDNTNTYELEKIASPWERLRLASAYRDRLIEVLRTIDRYIMAKGKLEATEIGESILEVSIGGDFQEP</sequence>
<proteinExistence type="predicted"/>
<name>A0A4R9LZ98_9LEPT</name>
<reference evidence="2" key="1">
    <citation type="journal article" date="2019" name="PLoS Negl. Trop. Dis.">
        <title>Revisiting the worldwide diversity of Leptospira species in the environment.</title>
        <authorList>
            <person name="Vincent A.T."/>
            <person name="Schiettekatte O."/>
            <person name="Bourhy P."/>
            <person name="Veyrier F.J."/>
            <person name="Picardeau M."/>
        </authorList>
    </citation>
    <scope>NUCLEOTIDE SEQUENCE [LARGE SCALE GENOMIC DNA]</scope>
    <source>
        <strain evidence="2">201300427</strain>
    </source>
</reference>
<keyword evidence="3" id="KW-1185">Reference proteome</keyword>
<organism evidence="2 3">
    <name type="scientific">Leptospira idonii</name>
    <dbReference type="NCBI Taxonomy" id="1193500"/>
    <lineage>
        <taxon>Bacteria</taxon>
        <taxon>Pseudomonadati</taxon>
        <taxon>Spirochaetota</taxon>
        <taxon>Spirochaetia</taxon>
        <taxon>Leptospirales</taxon>
        <taxon>Leptospiraceae</taxon>
        <taxon>Leptospira</taxon>
    </lineage>
</organism>
<keyword evidence="1" id="KW-0732">Signal</keyword>
<dbReference type="NCBIfam" id="NF047758">
    <property type="entry name" value="LIC12936_fam"/>
    <property type="match status" value="1"/>
</dbReference>
<evidence type="ECO:0000256" key="1">
    <source>
        <dbReference type="SAM" id="SignalP"/>
    </source>
</evidence>
<dbReference type="AlphaFoldDB" id="A0A4R9LZ98"/>
<feature type="signal peptide" evidence="1">
    <location>
        <begin position="1"/>
        <end position="19"/>
    </location>
</feature>
<dbReference type="OrthoDB" id="338814at2"/>
<dbReference type="InterPro" id="IPR058079">
    <property type="entry name" value="LIC_12936-like"/>
</dbReference>
<comment type="caution">
    <text evidence="2">The sequence shown here is derived from an EMBL/GenBank/DDBJ whole genome shotgun (WGS) entry which is preliminary data.</text>
</comment>
<feature type="chain" id="PRO_5020473739" evidence="1">
    <location>
        <begin position="20"/>
        <end position="241"/>
    </location>
</feature>
<evidence type="ECO:0000313" key="2">
    <source>
        <dbReference type="EMBL" id="TGN17360.1"/>
    </source>
</evidence>
<protein>
    <submittedName>
        <fullName evidence="2">Uncharacterized protein</fullName>
    </submittedName>
</protein>
<gene>
    <name evidence="2" type="ORF">EHS15_17655</name>
</gene>
<accession>A0A4R9LZ98</accession>
<evidence type="ECO:0000313" key="3">
    <source>
        <dbReference type="Proteomes" id="UP000298058"/>
    </source>
</evidence>